<reference evidence="1 2" key="1">
    <citation type="submission" date="2024-01" db="EMBL/GenBank/DDBJ databases">
        <title>The complete chloroplast genome sequence of Lithospermum erythrorhizon: insights into the phylogenetic relationship among Boraginaceae species and the maternal lineages of purple gromwells.</title>
        <authorList>
            <person name="Okada T."/>
            <person name="Watanabe K."/>
        </authorList>
    </citation>
    <scope>NUCLEOTIDE SEQUENCE [LARGE SCALE GENOMIC DNA]</scope>
</reference>
<dbReference type="PANTHER" id="PTHR34222">
    <property type="entry name" value="GAG_PRE-INTEGRS DOMAIN-CONTAINING PROTEIN"/>
    <property type="match status" value="1"/>
</dbReference>
<dbReference type="PANTHER" id="PTHR34222:SF94">
    <property type="entry name" value="CCHC-TYPE DOMAIN-CONTAINING PROTEIN"/>
    <property type="match status" value="1"/>
</dbReference>
<name>A0AAV3QZI1_LITER</name>
<keyword evidence="2" id="KW-1185">Reference proteome</keyword>
<sequence length="126" mass="14295">MSLEDYYNKLNDRDEELLLQFLGGIDDELYGVVRSNLLSRLPLPSLDKAYMVLSLDETSKALACDKEISSPLPVHSFSIQAATTPLAAPYLDRAQRAKLMCTHCPQRGHDTTTCFKIHGYSDWWEE</sequence>
<dbReference type="AlphaFoldDB" id="A0AAV3QZI1"/>
<evidence type="ECO:0000313" key="1">
    <source>
        <dbReference type="EMBL" id="GAA0168448.1"/>
    </source>
</evidence>
<proteinExistence type="predicted"/>
<organism evidence="1 2">
    <name type="scientific">Lithospermum erythrorhizon</name>
    <name type="common">Purple gromwell</name>
    <name type="synonym">Lithospermum officinale var. erythrorhizon</name>
    <dbReference type="NCBI Taxonomy" id="34254"/>
    <lineage>
        <taxon>Eukaryota</taxon>
        <taxon>Viridiplantae</taxon>
        <taxon>Streptophyta</taxon>
        <taxon>Embryophyta</taxon>
        <taxon>Tracheophyta</taxon>
        <taxon>Spermatophyta</taxon>
        <taxon>Magnoliopsida</taxon>
        <taxon>eudicotyledons</taxon>
        <taxon>Gunneridae</taxon>
        <taxon>Pentapetalae</taxon>
        <taxon>asterids</taxon>
        <taxon>lamiids</taxon>
        <taxon>Boraginales</taxon>
        <taxon>Boraginaceae</taxon>
        <taxon>Boraginoideae</taxon>
        <taxon>Lithospermeae</taxon>
        <taxon>Lithospermum</taxon>
    </lineage>
</organism>
<evidence type="ECO:0000313" key="2">
    <source>
        <dbReference type="Proteomes" id="UP001454036"/>
    </source>
</evidence>
<comment type="caution">
    <text evidence="1">The sequence shown here is derived from an EMBL/GenBank/DDBJ whole genome shotgun (WGS) entry which is preliminary data.</text>
</comment>
<protein>
    <submittedName>
        <fullName evidence="1">Uncharacterized protein</fullName>
    </submittedName>
</protein>
<dbReference type="Proteomes" id="UP001454036">
    <property type="component" value="Unassembled WGS sequence"/>
</dbReference>
<accession>A0AAV3QZI1</accession>
<dbReference type="EMBL" id="BAABME010006470">
    <property type="protein sequence ID" value="GAA0168448.1"/>
    <property type="molecule type" value="Genomic_DNA"/>
</dbReference>
<gene>
    <name evidence="1" type="ORF">LIER_23162</name>
</gene>